<proteinExistence type="predicted"/>
<organism evidence="6 7">
    <name type="scientific">Lentithecium fluviatile CBS 122367</name>
    <dbReference type="NCBI Taxonomy" id="1168545"/>
    <lineage>
        <taxon>Eukaryota</taxon>
        <taxon>Fungi</taxon>
        <taxon>Dikarya</taxon>
        <taxon>Ascomycota</taxon>
        <taxon>Pezizomycotina</taxon>
        <taxon>Dothideomycetes</taxon>
        <taxon>Pleosporomycetidae</taxon>
        <taxon>Pleosporales</taxon>
        <taxon>Massarineae</taxon>
        <taxon>Lentitheciaceae</taxon>
        <taxon>Lentithecium</taxon>
    </lineage>
</organism>
<accession>A0A6G1IJE7</accession>
<dbReference type="OrthoDB" id="3358017at2759"/>
<dbReference type="PANTHER" id="PTHR31465">
    <property type="entry name" value="PROTEIN RTA1-RELATED"/>
    <property type="match status" value="1"/>
</dbReference>
<evidence type="ECO:0000313" key="6">
    <source>
        <dbReference type="EMBL" id="KAF2678367.1"/>
    </source>
</evidence>
<evidence type="ECO:0000313" key="7">
    <source>
        <dbReference type="Proteomes" id="UP000799291"/>
    </source>
</evidence>
<evidence type="ECO:0000256" key="4">
    <source>
        <dbReference type="ARBA" id="ARBA00023136"/>
    </source>
</evidence>
<evidence type="ECO:0000256" key="1">
    <source>
        <dbReference type="ARBA" id="ARBA00004141"/>
    </source>
</evidence>
<dbReference type="InterPro" id="IPR007568">
    <property type="entry name" value="RTA1"/>
</dbReference>
<name>A0A6G1IJE7_9PLEO</name>
<dbReference type="GO" id="GO:0016020">
    <property type="term" value="C:membrane"/>
    <property type="evidence" value="ECO:0007669"/>
    <property type="project" value="UniProtKB-SubCell"/>
</dbReference>
<keyword evidence="7" id="KW-1185">Reference proteome</keyword>
<comment type="subcellular location">
    <subcellularLocation>
        <location evidence="1">Membrane</location>
        <topology evidence="1">Multi-pass membrane protein</topology>
    </subcellularLocation>
</comment>
<feature type="transmembrane region" description="Helical" evidence="5">
    <location>
        <begin position="116"/>
        <end position="140"/>
    </location>
</feature>
<feature type="transmembrane region" description="Helical" evidence="5">
    <location>
        <begin position="152"/>
        <end position="175"/>
    </location>
</feature>
<evidence type="ECO:0000256" key="3">
    <source>
        <dbReference type="ARBA" id="ARBA00022989"/>
    </source>
</evidence>
<sequence length="282" mass="31351">MSSKDDSHYDYVPSVPAAVITVLAFIILLIVHVFRIFKTRTWFCTPFVVGTILEIIGYLARAYGKKKPTSTPAYIIQALFILLAPILFAASIYMFLSRMIRATGQTSFSIIKPRKLTRIFVGGDILCFIVQAIGGAILAGSDTKSASNLGKAVILAGLVLQIFIFGFFLVVAVVWHSRMKREKMDLDWERYIWMLYIVSAIISVRNLFRVIEYAMGKDGYLLANEWPMYVFDALLMVVVLALCSSWYVGDIGDGSACMREEGGGLVPTDVELGRTNGRAGTR</sequence>
<dbReference type="Pfam" id="PF04479">
    <property type="entry name" value="RTA1"/>
    <property type="match status" value="1"/>
</dbReference>
<keyword evidence="3 5" id="KW-1133">Transmembrane helix</keyword>
<dbReference type="PANTHER" id="PTHR31465:SF1">
    <property type="entry name" value="PROTEIN RTA1-RELATED"/>
    <property type="match status" value="1"/>
</dbReference>
<keyword evidence="4 5" id="KW-0472">Membrane</keyword>
<evidence type="ECO:0000256" key="2">
    <source>
        <dbReference type="ARBA" id="ARBA00022692"/>
    </source>
</evidence>
<feature type="transmembrane region" description="Helical" evidence="5">
    <location>
        <begin position="228"/>
        <end position="249"/>
    </location>
</feature>
<protein>
    <submittedName>
        <fullName evidence="6">RTA1-domain-containing protein</fullName>
    </submittedName>
</protein>
<evidence type="ECO:0000256" key="5">
    <source>
        <dbReference type="SAM" id="Phobius"/>
    </source>
</evidence>
<feature type="transmembrane region" description="Helical" evidence="5">
    <location>
        <begin position="72"/>
        <end position="96"/>
    </location>
</feature>
<feature type="transmembrane region" description="Helical" evidence="5">
    <location>
        <begin position="15"/>
        <end position="34"/>
    </location>
</feature>
<gene>
    <name evidence="6" type="ORF">K458DRAFT_394912</name>
</gene>
<keyword evidence="2 5" id="KW-0812">Transmembrane</keyword>
<feature type="transmembrane region" description="Helical" evidence="5">
    <location>
        <begin position="191"/>
        <end position="208"/>
    </location>
</feature>
<dbReference type="Proteomes" id="UP000799291">
    <property type="component" value="Unassembled WGS sequence"/>
</dbReference>
<dbReference type="AlphaFoldDB" id="A0A6G1IJE7"/>
<reference evidence="6" key="1">
    <citation type="journal article" date="2020" name="Stud. Mycol.">
        <title>101 Dothideomycetes genomes: a test case for predicting lifestyles and emergence of pathogens.</title>
        <authorList>
            <person name="Haridas S."/>
            <person name="Albert R."/>
            <person name="Binder M."/>
            <person name="Bloem J."/>
            <person name="Labutti K."/>
            <person name="Salamov A."/>
            <person name="Andreopoulos B."/>
            <person name="Baker S."/>
            <person name="Barry K."/>
            <person name="Bills G."/>
            <person name="Bluhm B."/>
            <person name="Cannon C."/>
            <person name="Castanera R."/>
            <person name="Culley D."/>
            <person name="Daum C."/>
            <person name="Ezra D."/>
            <person name="Gonzalez J."/>
            <person name="Henrissat B."/>
            <person name="Kuo A."/>
            <person name="Liang C."/>
            <person name="Lipzen A."/>
            <person name="Lutzoni F."/>
            <person name="Magnuson J."/>
            <person name="Mondo S."/>
            <person name="Nolan M."/>
            <person name="Ohm R."/>
            <person name="Pangilinan J."/>
            <person name="Park H.-J."/>
            <person name="Ramirez L."/>
            <person name="Alfaro M."/>
            <person name="Sun H."/>
            <person name="Tritt A."/>
            <person name="Yoshinaga Y."/>
            <person name="Zwiers L.-H."/>
            <person name="Turgeon B."/>
            <person name="Goodwin S."/>
            <person name="Spatafora J."/>
            <person name="Crous P."/>
            <person name="Grigoriev I."/>
        </authorList>
    </citation>
    <scope>NUCLEOTIDE SEQUENCE</scope>
    <source>
        <strain evidence="6">CBS 122367</strain>
    </source>
</reference>
<feature type="transmembrane region" description="Helical" evidence="5">
    <location>
        <begin position="41"/>
        <end position="60"/>
    </location>
</feature>
<dbReference type="EMBL" id="MU005612">
    <property type="protein sequence ID" value="KAF2678367.1"/>
    <property type="molecule type" value="Genomic_DNA"/>
</dbReference>